<dbReference type="Gene3D" id="3.40.50.150">
    <property type="entry name" value="Vaccinia Virus protein VP39"/>
    <property type="match status" value="1"/>
</dbReference>
<organism evidence="2 3">
    <name type="scientific">Mucilaginibacter mali</name>
    <dbReference type="NCBI Taxonomy" id="2740462"/>
    <lineage>
        <taxon>Bacteria</taxon>
        <taxon>Pseudomonadati</taxon>
        <taxon>Bacteroidota</taxon>
        <taxon>Sphingobacteriia</taxon>
        <taxon>Sphingobacteriales</taxon>
        <taxon>Sphingobacteriaceae</taxon>
        <taxon>Mucilaginibacter</taxon>
    </lineage>
</organism>
<name>A0A7D4Q4E1_9SPHI</name>
<dbReference type="CDD" id="cd02440">
    <property type="entry name" value="AdoMet_MTases"/>
    <property type="match status" value="1"/>
</dbReference>
<dbReference type="InterPro" id="IPR025714">
    <property type="entry name" value="Methyltranfer_dom"/>
</dbReference>
<keyword evidence="3" id="KW-1185">Reference proteome</keyword>
<dbReference type="Pfam" id="PF13847">
    <property type="entry name" value="Methyltransf_31"/>
    <property type="match status" value="1"/>
</dbReference>
<dbReference type="RefSeq" id="WP_173417591.1">
    <property type="nucleotide sequence ID" value="NZ_CP054139.1"/>
</dbReference>
<gene>
    <name evidence="2" type="ORF">HQ865_25405</name>
</gene>
<keyword evidence="2" id="KW-0808">Transferase</keyword>
<sequence>MKFLSLKTYFKHNALPQMYSDTINISYFRKDAAFDTLYPQHIRELSQMHWTALDIALEASNFLASPGARILDIGSGVGKFCIAAGVYHPDSHFFGVEQRKELFTYAKAAQEEVSVENVHFSYGNLTELNYENYDHFYFYNSFYENIEPGSRIDYSVKTSFELYNRYTEFIHEMLSSRPAGTKLAAYHAPDKQIPASYKLTDNSYSRFLKLWVKE</sequence>
<dbReference type="KEGG" id="mmab:HQ865_25405"/>
<proteinExistence type="predicted"/>
<dbReference type="GO" id="GO:0032259">
    <property type="term" value="P:methylation"/>
    <property type="evidence" value="ECO:0007669"/>
    <property type="project" value="UniProtKB-KW"/>
</dbReference>
<reference evidence="2 3" key="1">
    <citation type="submission" date="2020-05" db="EMBL/GenBank/DDBJ databases">
        <title>Mucilaginibacter mali sp. nov.</title>
        <authorList>
            <person name="Kim H.S."/>
            <person name="Lee K.C."/>
            <person name="Suh M.K."/>
            <person name="Kim J.-S."/>
            <person name="Han K.-I."/>
            <person name="Eom M.K."/>
            <person name="Shin Y.K."/>
            <person name="Lee J.-S."/>
        </authorList>
    </citation>
    <scope>NUCLEOTIDE SEQUENCE [LARGE SCALE GENOMIC DNA]</scope>
    <source>
        <strain evidence="2 3">G2-14</strain>
    </source>
</reference>
<keyword evidence="2" id="KW-0489">Methyltransferase</keyword>
<dbReference type="AlphaFoldDB" id="A0A7D4Q4E1"/>
<dbReference type="EMBL" id="CP054139">
    <property type="protein sequence ID" value="QKJ32946.1"/>
    <property type="molecule type" value="Genomic_DNA"/>
</dbReference>
<evidence type="ECO:0000313" key="3">
    <source>
        <dbReference type="Proteomes" id="UP000505355"/>
    </source>
</evidence>
<protein>
    <submittedName>
        <fullName evidence="2">Methyltransferase domain-containing protein</fullName>
    </submittedName>
</protein>
<dbReference type="GO" id="GO:0008168">
    <property type="term" value="F:methyltransferase activity"/>
    <property type="evidence" value="ECO:0007669"/>
    <property type="project" value="UniProtKB-KW"/>
</dbReference>
<dbReference type="InterPro" id="IPR029063">
    <property type="entry name" value="SAM-dependent_MTases_sf"/>
</dbReference>
<accession>A0A7D4Q4E1</accession>
<feature type="domain" description="Methyltransferase" evidence="1">
    <location>
        <begin position="66"/>
        <end position="132"/>
    </location>
</feature>
<evidence type="ECO:0000259" key="1">
    <source>
        <dbReference type="Pfam" id="PF13847"/>
    </source>
</evidence>
<dbReference type="Proteomes" id="UP000505355">
    <property type="component" value="Chromosome"/>
</dbReference>
<dbReference type="SUPFAM" id="SSF53335">
    <property type="entry name" value="S-adenosyl-L-methionine-dependent methyltransferases"/>
    <property type="match status" value="1"/>
</dbReference>
<evidence type="ECO:0000313" key="2">
    <source>
        <dbReference type="EMBL" id="QKJ32946.1"/>
    </source>
</evidence>